<reference evidence="2" key="1">
    <citation type="submission" date="2015-07" db="EMBL/GenBank/DDBJ databases">
        <title>MeaNS - Measles Nucleotide Surveillance Program.</title>
        <authorList>
            <person name="Tran T."/>
            <person name="Druce J."/>
        </authorList>
    </citation>
    <scope>NUCLEOTIDE SEQUENCE</scope>
    <source>
        <strain evidence="2">UCB-OBI-ISO-001</strain>
        <tissue evidence="2">Gonad</tissue>
    </source>
</reference>
<dbReference type="OrthoDB" id="6130485at2759"/>
<evidence type="ECO:0000313" key="2">
    <source>
        <dbReference type="EMBL" id="KOF76209.1"/>
    </source>
</evidence>
<dbReference type="PANTHER" id="PTHR37984:SF5">
    <property type="entry name" value="PROTEIN NYNRIN-LIKE"/>
    <property type="match status" value="1"/>
</dbReference>
<dbReference type="AlphaFoldDB" id="A0A0L8GH78"/>
<dbReference type="InterPro" id="IPR001878">
    <property type="entry name" value="Znf_CCHC"/>
</dbReference>
<name>A0A0L8GH78_OCTBM</name>
<dbReference type="Gene3D" id="4.10.60.10">
    <property type="entry name" value="Zinc finger, CCHC-type"/>
    <property type="match status" value="1"/>
</dbReference>
<dbReference type="GO" id="GO:0003676">
    <property type="term" value="F:nucleic acid binding"/>
    <property type="evidence" value="ECO:0007669"/>
    <property type="project" value="InterPro"/>
</dbReference>
<protein>
    <recommendedName>
        <fullName evidence="1">CCHC-type domain-containing protein</fullName>
    </recommendedName>
</protein>
<dbReference type="EMBL" id="KQ421850">
    <property type="protein sequence ID" value="KOF76209.1"/>
    <property type="molecule type" value="Genomic_DNA"/>
</dbReference>
<dbReference type="SMART" id="SM00343">
    <property type="entry name" value="ZnF_C2HC"/>
    <property type="match status" value="2"/>
</dbReference>
<feature type="domain" description="CCHC-type" evidence="1">
    <location>
        <begin position="249"/>
        <end position="264"/>
    </location>
</feature>
<dbReference type="Gene3D" id="3.30.70.270">
    <property type="match status" value="1"/>
</dbReference>
<dbReference type="STRING" id="37653.A0A0L8GH78"/>
<dbReference type="InterPro" id="IPR043502">
    <property type="entry name" value="DNA/RNA_pol_sf"/>
</dbReference>
<dbReference type="SUPFAM" id="SSF56672">
    <property type="entry name" value="DNA/RNA polymerases"/>
    <property type="match status" value="1"/>
</dbReference>
<dbReference type="InterPro" id="IPR043128">
    <property type="entry name" value="Rev_trsase/Diguanyl_cyclase"/>
</dbReference>
<accession>A0A0L8GH78</accession>
<dbReference type="InterPro" id="IPR050951">
    <property type="entry name" value="Retrovirus_Pol_polyprotein"/>
</dbReference>
<dbReference type="GO" id="GO:0008270">
    <property type="term" value="F:zinc ion binding"/>
    <property type="evidence" value="ECO:0007669"/>
    <property type="project" value="InterPro"/>
</dbReference>
<feature type="domain" description="CCHC-type" evidence="1">
    <location>
        <begin position="268"/>
        <end position="284"/>
    </location>
</feature>
<gene>
    <name evidence="2" type="ORF">OCBIM_22033620mg</name>
</gene>
<organism evidence="2">
    <name type="scientific">Octopus bimaculoides</name>
    <name type="common">California two-spotted octopus</name>
    <dbReference type="NCBI Taxonomy" id="37653"/>
    <lineage>
        <taxon>Eukaryota</taxon>
        <taxon>Metazoa</taxon>
        <taxon>Spiralia</taxon>
        <taxon>Lophotrochozoa</taxon>
        <taxon>Mollusca</taxon>
        <taxon>Cephalopoda</taxon>
        <taxon>Coleoidea</taxon>
        <taxon>Octopodiformes</taxon>
        <taxon>Octopoda</taxon>
        <taxon>Incirrata</taxon>
        <taxon>Octopodidae</taxon>
        <taxon>Octopus</taxon>
    </lineage>
</organism>
<evidence type="ECO:0000259" key="1">
    <source>
        <dbReference type="SMART" id="SM00343"/>
    </source>
</evidence>
<proteinExistence type="predicted"/>
<dbReference type="PANTHER" id="PTHR37984">
    <property type="entry name" value="PROTEIN CBG26694"/>
    <property type="match status" value="1"/>
</dbReference>
<sequence>MAEKQTVKLIKLFREQMEQQMQQHKRDMETLLKQFGARQVPVAIFQLLRQLSIPPFAAFDSTTELWPDYWSRFRTFVAANAVPEQLFLTNQTATIYKQLANLATQQNPPKDINNLTMDEIVDFMKVQFDPKLFIVRERFKFWSDMQRKPGETLQEPAARIRQDAATCDFPSITNPQDEALRQRFICSVNNEAVLKALFKIKDTELDFARAVQVAIETEDAAKQVYEVQQNKNKSPQKNHQQSYSTNQEKCYRCGKAHKATDCPFRETKCHFCDKKGHLQAVCRKKQHQKRNGQSQTPVKRITKAELVKAILGEVSRDTHSLIVPITIQNRLFTMELDTATTGNFKELGKPKLQDVKHRHESASKHDLPVLGTFMGQTKDPTTGKQNLIPYILTKISDLNLLGRNTIHTLGISVDTALGLKSIDSQAKREGAEVIYPKTSSEPYVSLQQDCHNMCDEFPDLFKQELGCLKNFELEVKFKSDATPVFHKARPVPLRRRHHQVNLEASPVQRIRNASGTDSSNLKPKLRICGDYSVGINDQLADHRHPMPLPVELMQKLGGGFGYTKIDLADAYNQIKLAPESQRRLTLSTHRMASD</sequence>